<evidence type="ECO:0000256" key="2">
    <source>
        <dbReference type="ARBA" id="ARBA00022840"/>
    </source>
</evidence>
<dbReference type="InterPro" id="IPR003593">
    <property type="entry name" value="AAA+_ATPase"/>
</dbReference>
<dbReference type="OrthoDB" id="9768243at2"/>
<dbReference type="InterPro" id="IPR014217">
    <property type="entry name" value="Spore_III_AA"/>
</dbReference>
<feature type="domain" description="AAA+ ATPase" evidence="3">
    <location>
        <begin position="156"/>
        <end position="305"/>
    </location>
</feature>
<dbReference type="AlphaFoldDB" id="A0A7G6E878"/>
<dbReference type="PANTHER" id="PTHR20953:SF3">
    <property type="entry name" value="P-LOOP CONTAINING NUCLEOSIDE TRIPHOSPHATE HYDROLASES SUPERFAMILY PROTEIN"/>
    <property type="match status" value="1"/>
</dbReference>
<accession>A0A7G6E878</accession>
<gene>
    <name evidence="4" type="primary">spoIIIAA</name>
    <name evidence="4" type="ORF">BR63_03850</name>
</gene>
<reference evidence="4 5" key="1">
    <citation type="journal article" date="2019" name="Front. Microbiol.">
        <title>Thermoanaerosceptrum fracticalcis gen. nov. sp. nov., a Novel Fumarate-Fermenting Microorganism From a Deep Fractured Carbonate Aquifer of the US Great Basin.</title>
        <authorList>
            <person name="Hamilton-Brehm S.D."/>
            <person name="Stewart L.E."/>
            <person name="Zavarin M."/>
            <person name="Caldwell M."/>
            <person name="Lawson P.A."/>
            <person name="Onstott T.C."/>
            <person name="Grzymski J."/>
            <person name="Neveux I."/>
            <person name="Lollar B.S."/>
            <person name="Russell C.E."/>
            <person name="Moser D.P."/>
        </authorList>
    </citation>
    <scope>NUCLEOTIDE SEQUENCE [LARGE SCALE GENOMIC DNA]</scope>
    <source>
        <strain evidence="4 5">DRI-13</strain>
    </source>
</reference>
<protein>
    <submittedName>
        <fullName evidence="4">Stage III sporulation protein AA</fullName>
    </submittedName>
</protein>
<dbReference type="PANTHER" id="PTHR20953">
    <property type="entry name" value="KINASE-RELATED"/>
    <property type="match status" value="1"/>
</dbReference>
<evidence type="ECO:0000256" key="1">
    <source>
        <dbReference type="ARBA" id="ARBA00022741"/>
    </source>
</evidence>
<name>A0A7G6E878_THEFR</name>
<evidence type="ECO:0000259" key="3">
    <source>
        <dbReference type="SMART" id="SM00382"/>
    </source>
</evidence>
<dbReference type="Gene3D" id="3.40.50.300">
    <property type="entry name" value="P-loop containing nucleotide triphosphate hydrolases"/>
    <property type="match status" value="1"/>
</dbReference>
<dbReference type="Proteomes" id="UP000515847">
    <property type="component" value="Chromosome"/>
</dbReference>
<dbReference type="InterPro" id="IPR045735">
    <property type="entry name" value="Spore_III_AA_AAA+_ATPase"/>
</dbReference>
<dbReference type="SUPFAM" id="SSF52540">
    <property type="entry name" value="P-loop containing nucleoside triphosphate hydrolases"/>
    <property type="match status" value="1"/>
</dbReference>
<dbReference type="NCBIfam" id="TIGR02858">
    <property type="entry name" value="spore_III_AA"/>
    <property type="match status" value="1"/>
</dbReference>
<dbReference type="GO" id="GO:0005524">
    <property type="term" value="F:ATP binding"/>
    <property type="evidence" value="ECO:0007669"/>
    <property type="project" value="UniProtKB-KW"/>
</dbReference>
<evidence type="ECO:0000313" key="5">
    <source>
        <dbReference type="Proteomes" id="UP000515847"/>
    </source>
</evidence>
<dbReference type="Pfam" id="PF19568">
    <property type="entry name" value="Spore_III_AA"/>
    <property type="match status" value="1"/>
</dbReference>
<sequence length="324" mass="36828">MISSEVFEPNTWLQALPNNIRHLMEHNLKFYLQDIEEIRMRIERPLLIRMGLKEVTVDPDRKLTNDYGRGYLVRREDIEQGMEILSQSSLYAWEDELKNGYLTIPGGHRVGIVGKGVLDKGRIKTLKEISGLNYRIGREVPGCADKLLPSLINEGRIYNTLIISPPQCGKTTLLRDVVRQLSDGIPRMHFSGVNVGLVDERSEIAGMYQGQPQFLIGLRTDVLDACPKAQGMMMLIRSMSPRVVATDEIGREEDIEALYQALQAGVNVITTVHGHSLKELQERPVLKELLRWGYFERLVFLSRRRGVGTIEAVWDGKTLERMSS</sequence>
<dbReference type="SMART" id="SM00382">
    <property type="entry name" value="AAA"/>
    <property type="match status" value="1"/>
</dbReference>
<organism evidence="4 5">
    <name type="scientific">Thermanaerosceptrum fracticalcis</name>
    <dbReference type="NCBI Taxonomy" id="1712410"/>
    <lineage>
        <taxon>Bacteria</taxon>
        <taxon>Bacillati</taxon>
        <taxon>Bacillota</taxon>
        <taxon>Clostridia</taxon>
        <taxon>Eubacteriales</taxon>
        <taxon>Peptococcaceae</taxon>
        <taxon>Thermanaerosceptrum</taxon>
    </lineage>
</organism>
<keyword evidence="5" id="KW-1185">Reference proteome</keyword>
<dbReference type="InterPro" id="IPR027417">
    <property type="entry name" value="P-loop_NTPase"/>
</dbReference>
<proteinExistence type="predicted"/>
<dbReference type="KEGG" id="tfr:BR63_03850"/>
<keyword evidence="2" id="KW-0067">ATP-binding</keyword>
<keyword evidence="1" id="KW-0547">Nucleotide-binding</keyword>
<evidence type="ECO:0000313" key="4">
    <source>
        <dbReference type="EMBL" id="QNB48282.1"/>
    </source>
</evidence>
<dbReference type="EMBL" id="CP045798">
    <property type="protein sequence ID" value="QNB48282.1"/>
    <property type="molecule type" value="Genomic_DNA"/>
</dbReference>